<feature type="transmembrane region" description="Helical" evidence="8">
    <location>
        <begin position="171"/>
        <end position="192"/>
    </location>
</feature>
<feature type="transmembrane region" description="Helical" evidence="8">
    <location>
        <begin position="16"/>
        <end position="39"/>
    </location>
</feature>
<dbReference type="RefSeq" id="XP_013162051.1">
    <property type="nucleotide sequence ID" value="XM_013306597.1"/>
</dbReference>
<dbReference type="InterPro" id="IPR036259">
    <property type="entry name" value="MFS_trans_sf"/>
</dbReference>
<evidence type="ECO:0000256" key="6">
    <source>
        <dbReference type="ARBA" id="ARBA00022989"/>
    </source>
</evidence>
<evidence type="ECO:0000256" key="1">
    <source>
        <dbReference type="ARBA" id="ARBA00004651"/>
    </source>
</evidence>
<dbReference type="AlphaFoldDB" id="A0AAJ6YZE4"/>
<feature type="transmembrane region" description="Helical" evidence="8">
    <location>
        <begin position="145"/>
        <end position="165"/>
    </location>
</feature>
<feature type="transmembrane region" description="Helical" evidence="8">
    <location>
        <begin position="262"/>
        <end position="289"/>
    </location>
</feature>
<feature type="transmembrane region" description="Helical" evidence="8">
    <location>
        <begin position="301"/>
        <end position="321"/>
    </location>
</feature>
<comment type="subcellular location">
    <subcellularLocation>
        <location evidence="1">Cell membrane</location>
        <topology evidence="1">Multi-pass membrane protein</topology>
    </subcellularLocation>
</comment>
<keyword evidence="7 8" id="KW-0472">Membrane</keyword>
<evidence type="ECO:0000256" key="5">
    <source>
        <dbReference type="ARBA" id="ARBA00022692"/>
    </source>
</evidence>
<evidence type="ECO:0000256" key="4">
    <source>
        <dbReference type="ARBA" id="ARBA00022597"/>
    </source>
</evidence>
<keyword evidence="4" id="KW-0762">Sugar transport</keyword>
<dbReference type="Proteomes" id="UP000694872">
    <property type="component" value="Unplaced"/>
</dbReference>
<evidence type="ECO:0000256" key="8">
    <source>
        <dbReference type="SAM" id="Phobius"/>
    </source>
</evidence>
<gene>
    <name evidence="10" type="primary">LOC106113723</name>
</gene>
<sequence length="480" mass="52991">MKNKFIFNEGNQINQIICAIFINIPAISYGTTIGWMSPMTLLLQSKDSPTEVPLTDIEISWIASLPYLICVPANYLVAYVGDRFGRKLSIIFMSTVCAACWILKLSSYNIWAFLIARCLAGIAMAASCVNCPVYTKEVCDNNIRGALGCMLALFFTIGSLFSYVIGDMFSYRTVLWICLSIPVFHLITFALMPESPSYLVKIGKEEEAAKALSWLRRRGKNHYTIQNEVEAIKKEQKNDIDGDKFLIKAILKDKVLFKAFQIALMAALAREVCGAVPVLNFAGGIFAMASEGTGLILSPNQQAMMLGVVQLTGSLLASSVVEKVGRKVLMAGTCLISGLSMFCLASWFLARDYSYFAPAWIPVFTLCLCILCDASGLQPISVVITGEIFSFKYRGSVLATTMAIASLADFLQLLYFKPLASSIGVHYAFYFFSFMCLSSALYTVIVVPETKARDLEDIYDDLRGKRKEKNKEISSISNGP</sequence>
<feature type="transmembrane region" description="Helical" evidence="8">
    <location>
        <begin position="355"/>
        <end position="374"/>
    </location>
</feature>
<dbReference type="GeneID" id="106113723"/>
<proteinExistence type="predicted"/>
<feature type="transmembrane region" description="Helical" evidence="8">
    <location>
        <begin position="395"/>
        <end position="415"/>
    </location>
</feature>
<evidence type="ECO:0000256" key="3">
    <source>
        <dbReference type="ARBA" id="ARBA00022475"/>
    </source>
</evidence>
<dbReference type="GO" id="GO:0005886">
    <property type="term" value="C:plasma membrane"/>
    <property type="evidence" value="ECO:0007669"/>
    <property type="project" value="UniProtKB-SubCell"/>
</dbReference>
<dbReference type="SUPFAM" id="SSF103473">
    <property type="entry name" value="MFS general substrate transporter"/>
    <property type="match status" value="1"/>
</dbReference>
<protein>
    <submittedName>
        <fullName evidence="10">Facilitated trehalose transporter Tret1-like</fullName>
    </submittedName>
</protein>
<dbReference type="GO" id="GO:0022857">
    <property type="term" value="F:transmembrane transporter activity"/>
    <property type="evidence" value="ECO:0007669"/>
    <property type="project" value="InterPro"/>
</dbReference>
<feature type="transmembrane region" description="Helical" evidence="8">
    <location>
        <begin position="88"/>
        <end position="104"/>
    </location>
</feature>
<feature type="transmembrane region" description="Helical" evidence="8">
    <location>
        <begin position="328"/>
        <end position="349"/>
    </location>
</feature>
<evidence type="ECO:0000256" key="2">
    <source>
        <dbReference type="ARBA" id="ARBA00022448"/>
    </source>
</evidence>
<accession>A0AAJ6YZE4</accession>
<reference evidence="10" key="1">
    <citation type="submission" date="2025-08" db="UniProtKB">
        <authorList>
            <consortium name="RefSeq"/>
        </authorList>
    </citation>
    <scope>IDENTIFICATION</scope>
</reference>
<keyword evidence="5 8" id="KW-0812">Transmembrane</keyword>
<keyword evidence="6 8" id="KW-1133">Transmembrane helix</keyword>
<dbReference type="FunFam" id="1.20.1250.20:FF:000218">
    <property type="entry name" value="facilitated trehalose transporter Tret1"/>
    <property type="match status" value="1"/>
</dbReference>
<name>A0AAJ6YZE4_PAPXU</name>
<feature type="transmembrane region" description="Helical" evidence="8">
    <location>
        <begin position="427"/>
        <end position="447"/>
    </location>
</feature>
<dbReference type="KEGG" id="pxu:106113723"/>
<keyword evidence="2" id="KW-0813">Transport</keyword>
<evidence type="ECO:0000256" key="7">
    <source>
        <dbReference type="ARBA" id="ARBA00023136"/>
    </source>
</evidence>
<dbReference type="Gene3D" id="1.20.1250.20">
    <property type="entry name" value="MFS general substrate transporter like domains"/>
    <property type="match status" value="1"/>
</dbReference>
<keyword evidence="3" id="KW-1003">Cell membrane</keyword>
<dbReference type="InterPro" id="IPR050549">
    <property type="entry name" value="MFS_Trehalose_Transporter"/>
</dbReference>
<evidence type="ECO:0000259" key="9">
    <source>
        <dbReference type="PROSITE" id="PS50850"/>
    </source>
</evidence>
<dbReference type="PANTHER" id="PTHR48021:SF1">
    <property type="entry name" value="GH07001P-RELATED"/>
    <property type="match status" value="1"/>
</dbReference>
<feature type="transmembrane region" description="Helical" evidence="8">
    <location>
        <begin position="110"/>
        <end position="133"/>
    </location>
</feature>
<dbReference type="PROSITE" id="PS50850">
    <property type="entry name" value="MFS"/>
    <property type="match status" value="1"/>
</dbReference>
<dbReference type="Pfam" id="PF00083">
    <property type="entry name" value="Sugar_tr"/>
    <property type="match status" value="1"/>
</dbReference>
<evidence type="ECO:0000313" key="10">
    <source>
        <dbReference type="RefSeq" id="XP_013162051.1"/>
    </source>
</evidence>
<feature type="transmembrane region" description="Helical" evidence="8">
    <location>
        <begin position="59"/>
        <end position="81"/>
    </location>
</feature>
<organism evidence="10">
    <name type="scientific">Papilio xuthus</name>
    <name type="common">Asian swallowtail butterfly</name>
    <dbReference type="NCBI Taxonomy" id="66420"/>
    <lineage>
        <taxon>Eukaryota</taxon>
        <taxon>Metazoa</taxon>
        <taxon>Ecdysozoa</taxon>
        <taxon>Arthropoda</taxon>
        <taxon>Hexapoda</taxon>
        <taxon>Insecta</taxon>
        <taxon>Pterygota</taxon>
        <taxon>Neoptera</taxon>
        <taxon>Endopterygota</taxon>
        <taxon>Lepidoptera</taxon>
        <taxon>Glossata</taxon>
        <taxon>Ditrysia</taxon>
        <taxon>Papilionoidea</taxon>
        <taxon>Papilionidae</taxon>
        <taxon>Papilioninae</taxon>
        <taxon>Papilio</taxon>
    </lineage>
</organism>
<dbReference type="InterPro" id="IPR020846">
    <property type="entry name" value="MFS_dom"/>
</dbReference>
<feature type="domain" description="Major facilitator superfamily (MFS) profile" evidence="9">
    <location>
        <begin position="18"/>
        <end position="451"/>
    </location>
</feature>
<dbReference type="PANTHER" id="PTHR48021">
    <property type="match status" value="1"/>
</dbReference>
<dbReference type="InterPro" id="IPR005828">
    <property type="entry name" value="MFS_sugar_transport-like"/>
</dbReference>